<organism evidence="6">
    <name type="scientific">Cladocopium goreaui</name>
    <dbReference type="NCBI Taxonomy" id="2562237"/>
    <lineage>
        <taxon>Eukaryota</taxon>
        <taxon>Sar</taxon>
        <taxon>Alveolata</taxon>
        <taxon>Dinophyceae</taxon>
        <taxon>Suessiales</taxon>
        <taxon>Symbiodiniaceae</taxon>
        <taxon>Cladocopium</taxon>
    </lineage>
</organism>
<dbReference type="GO" id="GO:0044773">
    <property type="term" value="P:mitotic DNA damage checkpoint signaling"/>
    <property type="evidence" value="ECO:0007669"/>
    <property type="project" value="TreeGrafter"/>
</dbReference>
<feature type="compositionally biased region" description="Pro residues" evidence="4">
    <location>
        <begin position="49"/>
        <end position="60"/>
    </location>
</feature>
<gene>
    <name evidence="6" type="ORF">C1SCF055_LOCUS19291</name>
</gene>
<dbReference type="GO" id="GO:0004674">
    <property type="term" value="F:protein serine/threonine kinase activity"/>
    <property type="evidence" value="ECO:0007669"/>
    <property type="project" value="TreeGrafter"/>
</dbReference>
<evidence type="ECO:0000256" key="3">
    <source>
        <dbReference type="PROSITE-ProRule" id="PRU10141"/>
    </source>
</evidence>
<feature type="domain" description="Protein kinase" evidence="5">
    <location>
        <begin position="382"/>
        <end position="696"/>
    </location>
</feature>
<keyword evidence="8" id="KW-0808">Transferase</keyword>
<dbReference type="Proteomes" id="UP001152797">
    <property type="component" value="Unassembled WGS sequence"/>
</dbReference>
<dbReference type="InterPro" id="IPR000719">
    <property type="entry name" value="Prot_kinase_dom"/>
</dbReference>
<comment type="caution">
    <text evidence="6">The sequence shown here is derived from an EMBL/GenBank/DDBJ whole genome shotgun (WGS) entry which is preliminary data.</text>
</comment>
<dbReference type="PANTHER" id="PTHR44167:SF30">
    <property type="entry name" value="PHOSPHORYLASE KINASE"/>
    <property type="match status" value="1"/>
</dbReference>
<dbReference type="AlphaFoldDB" id="A0A9P1CI65"/>
<dbReference type="InterPro" id="IPR017441">
    <property type="entry name" value="Protein_kinase_ATP_BS"/>
</dbReference>
<reference evidence="7" key="2">
    <citation type="submission" date="2024-04" db="EMBL/GenBank/DDBJ databases">
        <authorList>
            <person name="Chen Y."/>
            <person name="Shah S."/>
            <person name="Dougan E. K."/>
            <person name="Thang M."/>
            <person name="Chan C."/>
        </authorList>
    </citation>
    <scope>NUCLEOTIDE SEQUENCE [LARGE SCALE GENOMIC DNA]</scope>
</reference>
<protein>
    <submittedName>
        <fullName evidence="8">Probable serine/threonine-protein kinase DDB_G0277071</fullName>
    </submittedName>
</protein>
<dbReference type="EMBL" id="CAMXCT030001715">
    <property type="protein sequence ID" value="CAL4779771.1"/>
    <property type="molecule type" value="Genomic_DNA"/>
</dbReference>
<feature type="compositionally biased region" description="Acidic residues" evidence="4">
    <location>
        <begin position="112"/>
        <end position="125"/>
    </location>
</feature>
<dbReference type="GO" id="GO:0005634">
    <property type="term" value="C:nucleus"/>
    <property type="evidence" value="ECO:0007669"/>
    <property type="project" value="TreeGrafter"/>
</dbReference>
<evidence type="ECO:0000256" key="2">
    <source>
        <dbReference type="ARBA" id="ARBA00022840"/>
    </source>
</evidence>
<evidence type="ECO:0000259" key="5">
    <source>
        <dbReference type="PROSITE" id="PS50011"/>
    </source>
</evidence>
<evidence type="ECO:0000256" key="1">
    <source>
        <dbReference type="ARBA" id="ARBA00022741"/>
    </source>
</evidence>
<feature type="compositionally biased region" description="Acidic residues" evidence="4">
    <location>
        <begin position="23"/>
        <end position="35"/>
    </location>
</feature>
<keyword evidence="9" id="KW-1185">Reference proteome</keyword>
<feature type="region of interest" description="Disordered" evidence="4">
    <location>
        <begin position="74"/>
        <end position="266"/>
    </location>
</feature>
<dbReference type="InterPro" id="IPR011009">
    <property type="entry name" value="Kinase-like_dom_sf"/>
</dbReference>
<dbReference type="GO" id="GO:0005524">
    <property type="term" value="F:ATP binding"/>
    <property type="evidence" value="ECO:0007669"/>
    <property type="project" value="UniProtKB-UniRule"/>
</dbReference>
<evidence type="ECO:0000313" key="9">
    <source>
        <dbReference type="Proteomes" id="UP001152797"/>
    </source>
</evidence>
<feature type="compositionally biased region" description="Basic and acidic residues" evidence="4">
    <location>
        <begin position="158"/>
        <end position="188"/>
    </location>
</feature>
<sequence length="812" mass="89759">MEPEAGVEEPPLIQATPELELAAVEDDSSDEDLAAPDDPPPMLQVEEAPPIPPLLPPVMPLPLKKDVKVPSLSFTGIRPSMQGCSGLGAPPPEEPGIQPEVQSPFVPPASPELDEGPDSSDEELYAELAEAAPAVSATSASLPDVETPQEQPEEKEERDEKQDDQGEDQKEAHNELLEVKEEDTLAPKEDDEELDSSDEEFGSEEGQAVGMLRSSQSQPSSVPKLSLTGLRSSLQGSALMGLPPPEEPGSDQMTPSASPLRAEPPPQVNDLCSGVIHQNVFYFEGRQRRRIYQDLELHASVLTLILTLLLTPRGLLDPNYCDPYPSHKHRRNIPFLLSKHLNHSANRAVLPWVFQQVDQIDRIGELRLLKLLVETAMHRWMYTSMRMIGAGQFGTVMQSSVTVGSGQLQVAIKHIPKQTNIQDRCVLVDVFTEISCLDTIRFEENLCHIYDFGVEESCYWIVMKYYSTTLKKWRSSLGKMTEHLPVLLAVFKQILKGVAVLHQNDIIHYDLKCDNVMVEVNKKPAPSGYSSGFASDEMSPPADDDGSDVPRVALGDFGESRMMENSQELDMRNRGTEIIKGPEMLELDFVSRRDSKVHDRRKRVGTSKAADIWSLGCIFFELLTGRFLFEDYDIASHWACATGKSGDVVNEENEKRLDHNGPLLEYLRFLLVRDADRRPTIQMAIKKFESTTMEVLGNASGAQVTSSSALTRASGFNTPDSPRSIAPSLGSNSSAGARLRQSFPPDRPLTCAAVDEGESYFAQVLSNLCILEVCDEDLLGGLGQFGLVWIMLWVLQCFISRSEIHAALSTFP</sequence>
<reference evidence="6" key="1">
    <citation type="submission" date="2022-10" db="EMBL/GenBank/DDBJ databases">
        <authorList>
            <person name="Chen Y."/>
            <person name="Dougan E. K."/>
            <person name="Chan C."/>
            <person name="Rhodes N."/>
            <person name="Thang M."/>
        </authorList>
    </citation>
    <scope>NUCLEOTIDE SEQUENCE</scope>
</reference>
<dbReference type="InterPro" id="IPR008271">
    <property type="entry name" value="Ser/Thr_kinase_AS"/>
</dbReference>
<proteinExistence type="predicted"/>
<feature type="region of interest" description="Disordered" evidence="4">
    <location>
        <begin position="528"/>
        <end position="549"/>
    </location>
</feature>
<keyword evidence="8" id="KW-0418">Kinase</keyword>
<dbReference type="PROSITE" id="PS50011">
    <property type="entry name" value="PROTEIN_KINASE_DOM"/>
    <property type="match status" value="1"/>
</dbReference>
<dbReference type="PROSITE" id="PS00107">
    <property type="entry name" value="PROTEIN_KINASE_ATP"/>
    <property type="match status" value="1"/>
</dbReference>
<dbReference type="CDD" id="cd00180">
    <property type="entry name" value="PKc"/>
    <property type="match status" value="1"/>
</dbReference>
<dbReference type="PROSITE" id="PS00108">
    <property type="entry name" value="PROTEIN_KINASE_ST"/>
    <property type="match status" value="1"/>
</dbReference>
<feature type="region of interest" description="Disordered" evidence="4">
    <location>
        <begin position="716"/>
        <end position="741"/>
    </location>
</feature>
<feature type="compositionally biased region" description="Acidic residues" evidence="4">
    <location>
        <begin position="189"/>
        <end position="203"/>
    </location>
</feature>
<keyword evidence="1 3" id="KW-0547">Nucleotide-binding</keyword>
<dbReference type="SUPFAM" id="SSF56112">
    <property type="entry name" value="Protein kinase-like (PK-like)"/>
    <property type="match status" value="1"/>
</dbReference>
<dbReference type="EMBL" id="CAMXCT010001715">
    <property type="protein sequence ID" value="CAI3992459.1"/>
    <property type="molecule type" value="Genomic_DNA"/>
</dbReference>
<dbReference type="EMBL" id="CAMXCT020001715">
    <property type="protein sequence ID" value="CAL1145834.1"/>
    <property type="molecule type" value="Genomic_DNA"/>
</dbReference>
<dbReference type="OrthoDB" id="440949at2759"/>
<evidence type="ECO:0000313" key="7">
    <source>
        <dbReference type="EMBL" id="CAL1145834.1"/>
    </source>
</evidence>
<feature type="region of interest" description="Disordered" evidence="4">
    <location>
        <begin position="23"/>
        <end position="62"/>
    </location>
</feature>
<evidence type="ECO:0000313" key="8">
    <source>
        <dbReference type="EMBL" id="CAL4779771.1"/>
    </source>
</evidence>
<feature type="compositionally biased region" description="Low complexity" evidence="4">
    <location>
        <begin position="126"/>
        <end position="142"/>
    </location>
</feature>
<dbReference type="SMART" id="SM00220">
    <property type="entry name" value="S_TKc"/>
    <property type="match status" value="1"/>
</dbReference>
<evidence type="ECO:0000256" key="4">
    <source>
        <dbReference type="SAM" id="MobiDB-lite"/>
    </source>
</evidence>
<dbReference type="PANTHER" id="PTHR44167">
    <property type="entry name" value="OVARIAN-SPECIFIC SERINE/THREONINE-PROTEIN KINASE LOK-RELATED"/>
    <property type="match status" value="1"/>
</dbReference>
<feature type="binding site" evidence="3">
    <location>
        <position position="413"/>
    </location>
    <ligand>
        <name>ATP</name>
        <dbReference type="ChEBI" id="CHEBI:30616"/>
    </ligand>
</feature>
<dbReference type="Pfam" id="PF00069">
    <property type="entry name" value="Pkinase"/>
    <property type="match status" value="1"/>
</dbReference>
<evidence type="ECO:0000313" key="6">
    <source>
        <dbReference type="EMBL" id="CAI3992459.1"/>
    </source>
</evidence>
<dbReference type="Gene3D" id="1.10.510.10">
    <property type="entry name" value="Transferase(Phosphotransferase) domain 1"/>
    <property type="match status" value="1"/>
</dbReference>
<keyword evidence="2 3" id="KW-0067">ATP-binding</keyword>
<name>A0A9P1CI65_9DINO</name>
<feature type="compositionally biased region" description="Polar residues" evidence="4">
    <location>
        <begin position="213"/>
        <end position="236"/>
    </location>
</feature>
<dbReference type="Gene3D" id="3.30.200.20">
    <property type="entry name" value="Phosphorylase Kinase, domain 1"/>
    <property type="match status" value="1"/>
</dbReference>
<accession>A0A9P1CI65</accession>